<keyword evidence="2" id="KW-1185">Reference proteome</keyword>
<dbReference type="EMBL" id="JANBUJ010000278">
    <property type="protein sequence ID" value="KAJ2773056.1"/>
    <property type="molecule type" value="Genomic_DNA"/>
</dbReference>
<protein>
    <submittedName>
        <fullName evidence="1">Uncharacterized protein</fullName>
    </submittedName>
</protein>
<sequence length="342" mass="36983">MASSTLGGETQKLLRALAVTLTTFLGHVRGFEGTDEAPAGLSPSDFKAAANGLGAAVDKEVTFMMIACKPPAREADVREMCPKVGAAFFQLVRLVDDIPRAAGHEYLVAVRKAVCGSLVAAATLVNSFIDDKVVIEQAIMAELQFMPISGVFWEHCKTLSQIPADNRAAAALTWTSAVGSLVKDAAEELHESLESARDAAGEADGFSDDSMDELDGEIPADRVDEGRRIEKLVVAAKHACDKVGLRCIRECKQLDEERIVWLDRLVDVGRTVQAAVDDVVATLFMDEGEWKRCADAESQKLRDALASLLTLAVTFVDDTHLPWFELCRRQLGVAQEAGPVVR</sequence>
<comment type="caution">
    <text evidence="1">The sequence shown here is derived from an EMBL/GenBank/DDBJ whole genome shotgun (WGS) entry which is preliminary data.</text>
</comment>
<accession>A0ACC1K3U2</accession>
<dbReference type="Proteomes" id="UP001140234">
    <property type="component" value="Unassembled WGS sequence"/>
</dbReference>
<reference evidence="1" key="1">
    <citation type="submission" date="2022-07" db="EMBL/GenBank/DDBJ databases">
        <title>Phylogenomic reconstructions and comparative analyses of Kickxellomycotina fungi.</title>
        <authorList>
            <person name="Reynolds N.K."/>
            <person name="Stajich J.E."/>
            <person name="Barry K."/>
            <person name="Grigoriev I.V."/>
            <person name="Crous P."/>
            <person name="Smith M.E."/>
        </authorList>
    </citation>
    <scope>NUCLEOTIDE SEQUENCE</scope>
    <source>
        <strain evidence="1">CBS 109366</strain>
    </source>
</reference>
<evidence type="ECO:0000313" key="1">
    <source>
        <dbReference type="EMBL" id="KAJ2773056.1"/>
    </source>
</evidence>
<evidence type="ECO:0000313" key="2">
    <source>
        <dbReference type="Proteomes" id="UP001140234"/>
    </source>
</evidence>
<gene>
    <name evidence="1" type="ORF">IWQ57_001482</name>
</gene>
<name>A0ACC1K3U2_9FUNG</name>
<organism evidence="1 2">
    <name type="scientific">Coemansia nantahalensis</name>
    <dbReference type="NCBI Taxonomy" id="2789366"/>
    <lineage>
        <taxon>Eukaryota</taxon>
        <taxon>Fungi</taxon>
        <taxon>Fungi incertae sedis</taxon>
        <taxon>Zoopagomycota</taxon>
        <taxon>Kickxellomycotina</taxon>
        <taxon>Kickxellomycetes</taxon>
        <taxon>Kickxellales</taxon>
        <taxon>Kickxellaceae</taxon>
        <taxon>Coemansia</taxon>
    </lineage>
</organism>
<proteinExistence type="predicted"/>